<dbReference type="EC" id="5.1.3.2" evidence="4"/>
<evidence type="ECO:0000256" key="5">
    <source>
        <dbReference type="ARBA" id="ARBA00023027"/>
    </source>
</evidence>
<evidence type="ECO:0000313" key="9">
    <source>
        <dbReference type="Proteomes" id="UP001552299"/>
    </source>
</evidence>
<dbReference type="Gene3D" id="3.40.50.720">
    <property type="entry name" value="NAD(P)-binding Rossmann-like Domain"/>
    <property type="match status" value="1"/>
</dbReference>
<dbReference type="InterPro" id="IPR036291">
    <property type="entry name" value="NAD(P)-bd_dom_sf"/>
</dbReference>
<keyword evidence="6" id="KW-0413">Isomerase</keyword>
<proteinExistence type="predicted"/>
<feature type="domain" description="NAD(P)-binding" evidence="7">
    <location>
        <begin position="203"/>
        <end position="316"/>
    </location>
</feature>
<comment type="cofactor">
    <cofactor evidence="2">
        <name>NAD(+)</name>
        <dbReference type="ChEBI" id="CHEBI:57540"/>
    </cofactor>
</comment>
<dbReference type="Proteomes" id="UP001552299">
    <property type="component" value="Unassembled WGS sequence"/>
</dbReference>
<dbReference type="SUPFAM" id="SSF51735">
    <property type="entry name" value="NAD(P)-binding Rossmann-fold domains"/>
    <property type="match status" value="1"/>
</dbReference>
<comment type="pathway">
    <text evidence="3">Carbohydrate metabolism; galactose metabolism.</text>
</comment>
<evidence type="ECO:0000313" key="8">
    <source>
        <dbReference type="EMBL" id="KAL0907130.1"/>
    </source>
</evidence>
<sequence>MRWQMKAKDREISQLNEKMTKMISQMMAMMQRTAIAGTTPTPSADPPNLQMPQVSGLRAYYAECSKGHTYPVEYDQVPYPKGYSVLKLNTFNGNNNPRQHLTQFKATCDNTGDNDALLFQQFTSSLTVPVFEWYAELPNDYVKMFAELETMFVKRFASATEKITIANFALDKRKNDEVAKFKKLNLSRSESHSDKSKKAKASSARRGEAGSTFFFRADKVRDYIHVVDLADGHIAALQKLFQDPNIGCEVYNLGTGKGTSVLEMVAAFEKAYGKKIPLVMAARRSGDAEIVYASTKKAERELNWRAKYGIDEMCRDQWNWARKNPWGYGSPESES</sequence>
<accession>A0ABD0U4U0</accession>
<comment type="caution">
    <text evidence="8">The sequence shown here is derived from an EMBL/GenBank/DDBJ whole genome shotgun (WGS) entry which is preliminary data.</text>
</comment>
<dbReference type="AlphaFoldDB" id="A0ABD0U4U0"/>
<protein>
    <recommendedName>
        <fullName evidence="4">UDP-glucose 4-epimerase</fullName>
        <ecNumber evidence="4">5.1.3.2</ecNumber>
    </recommendedName>
</protein>
<dbReference type="EMBL" id="JANQDX010000018">
    <property type="protein sequence ID" value="KAL0907130.1"/>
    <property type="molecule type" value="Genomic_DNA"/>
</dbReference>
<keyword evidence="9" id="KW-1185">Reference proteome</keyword>
<evidence type="ECO:0000256" key="1">
    <source>
        <dbReference type="ARBA" id="ARBA00000083"/>
    </source>
</evidence>
<name>A0ABD0U4U0_DENTH</name>
<dbReference type="Gene3D" id="3.90.25.10">
    <property type="entry name" value="UDP-galactose 4-epimerase, domain 1"/>
    <property type="match status" value="1"/>
</dbReference>
<evidence type="ECO:0000256" key="3">
    <source>
        <dbReference type="ARBA" id="ARBA00004947"/>
    </source>
</evidence>
<dbReference type="Pfam" id="PF16363">
    <property type="entry name" value="GDP_Man_Dehyd"/>
    <property type="match status" value="1"/>
</dbReference>
<dbReference type="GO" id="GO:0003978">
    <property type="term" value="F:UDP-glucose 4-epimerase activity"/>
    <property type="evidence" value="ECO:0007669"/>
    <property type="project" value="UniProtKB-EC"/>
</dbReference>
<evidence type="ECO:0000256" key="2">
    <source>
        <dbReference type="ARBA" id="ARBA00001911"/>
    </source>
</evidence>
<gene>
    <name evidence="8" type="ORF">M5K25_025674</name>
</gene>
<evidence type="ECO:0000256" key="4">
    <source>
        <dbReference type="ARBA" id="ARBA00013189"/>
    </source>
</evidence>
<comment type="catalytic activity">
    <reaction evidence="1">
        <text>UDP-alpha-D-glucose = UDP-alpha-D-galactose</text>
        <dbReference type="Rhea" id="RHEA:22168"/>
        <dbReference type="ChEBI" id="CHEBI:58885"/>
        <dbReference type="ChEBI" id="CHEBI:66914"/>
        <dbReference type="EC" id="5.1.3.2"/>
    </reaction>
</comment>
<dbReference type="InterPro" id="IPR016040">
    <property type="entry name" value="NAD(P)-bd_dom"/>
</dbReference>
<keyword evidence="5" id="KW-0520">NAD</keyword>
<dbReference type="PANTHER" id="PTHR43725">
    <property type="entry name" value="UDP-GLUCOSE 4-EPIMERASE"/>
    <property type="match status" value="1"/>
</dbReference>
<organism evidence="8 9">
    <name type="scientific">Dendrobium thyrsiflorum</name>
    <name type="common">Pinecone-like raceme dendrobium</name>
    <name type="synonym">Orchid</name>
    <dbReference type="NCBI Taxonomy" id="117978"/>
    <lineage>
        <taxon>Eukaryota</taxon>
        <taxon>Viridiplantae</taxon>
        <taxon>Streptophyta</taxon>
        <taxon>Embryophyta</taxon>
        <taxon>Tracheophyta</taxon>
        <taxon>Spermatophyta</taxon>
        <taxon>Magnoliopsida</taxon>
        <taxon>Liliopsida</taxon>
        <taxon>Asparagales</taxon>
        <taxon>Orchidaceae</taxon>
        <taxon>Epidendroideae</taxon>
        <taxon>Malaxideae</taxon>
        <taxon>Dendrobiinae</taxon>
        <taxon>Dendrobium</taxon>
    </lineage>
</organism>
<dbReference type="PANTHER" id="PTHR43725:SF47">
    <property type="entry name" value="UDP-GLUCOSE 4-EPIMERASE"/>
    <property type="match status" value="1"/>
</dbReference>
<evidence type="ECO:0000256" key="6">
    <source>
        <dbReference type="ARBA" id="ARBA00023235"/>
    </source>
</evidence>
<reference evidence="8 9" key="1">
    <citation type="journal article" date="2024" name="Plant Biotechnol. J.">
        <title>Dendrobium thyrsiflorum genome and its molecular insights into genes involved in important horticultural traits.</title>
        <authorList>
            <person name="Chen B."/>
            <person name="Wang J.Y."/>
            <person name="Zheng P.J."/>
            <person name="Li K.L."/>
            <person name="Liang Y.M."/>
            <person name="Chen X.F."/>
            <person name="Zhang C."/>
            <person name="Zhao X."/>
            <person name="He X."/>
            <person name="Zhang G.Q."/>
            <person name="Liu Z.J."/>
            <person name="Xu Q."/>
        </authorList>
    </citation>
    <scope>NUCLEOTIDE SEQUENCE [LARGE SCALE GENOMIC DNA]</scope>
    <source>
        <strain evidence="8">GZMU011</strain>
    </source>
</reference>
<evidence type="ECO:0000259" key="7">
    <source>
        <dbReference type="Pfam" id="PF16363"/>
    </source>
</evidence>